<dbReference type="AlphaFoldDB" id="A0AAV4AWG4"/>
<sequence>MESLRRSITDKRNTLTKVEIVHLIEERIELEVACRDVCARPDAWRRRRILTIPGTHFAYEWTEEYSCKMLFLKTQGRSGKDPNPRPFDRGLVA</sequence>
<evidence type="ECO:0000313" key="2">
    <source>
        <dbReference type="Proteomes" id="UP000735302"/>
    </source>
</evidence>
<dbReference type="Proteomes" id="UP000735302">
    <property type="component" value="Unassembled WGS sequence"/>
</dbReference>
<keyword evidence="2" id="KW-1185">Reference proteome</keyword>
<gene>
    <name evidence="1" type="ORF">PoB_003736300</name>
</gene>
<proteinExistence type="predicted"/>
<comment type="caution">
    <text evidence="1">The sequence shown here is derived from an EMBL/GenBank/DDBJ whole genome shotgun (WGS) entry which is preliminary data.</text>
</comment>
<dbReference type="EMBL" id="BLXT01004211">
    <property type="protein sequence ID" value="GFO10858.1"/>
    <property type="molecule type" value="Genomic_DNA"/>
</dbReference>
<organism evidence="1 2">
    <name type="scientific">Plakobranchus ocellatus</name>
    <dbReference type="NCBI Taxonomy" id="259542"/>
    <lineage>
        <taxon>Eukaryota</taxon>
        <taxon>Metazoa</taxon>
        <taxon>Spiralia</taxon>
        <taxon>Lophotrochozoa</taxon>
        <taxon>Mollusca</taxon>
        <taxon>Gastropoda</taxon>
        <taxon>Heterobranchia</taxon>
        <taxon>Euthyneura</taxon>
        <taxon>Panpulmonata</taxon>
        <taxon>Sacoglossa</taxon>
        <taxon>Placobranchoidea</taxon>
        <taxon>Plakobranchidae</taxon>
        <taxon>Plakobranchus</taxon>
    </lineage>
</organism>
<accession>A0AAV4AWG4</accession>
<evidence type="ECO:0000313" key="1">
    <source>
        <dbReference type="EMBL" id="GFO10858.1"/>
    </source>
</evidence>
<name>A0AAV4AWG4_9GAST</name>
<protein>
    <submittedName>
        <fullName evidence="1">Uncharacterized protein</fullName>
    </submittedName>
</protein>
<reference evidence="1 2" key="1">
    <citation type="journal article" date="2021" name="Elife">
        <title>Chloroplast acquisition without the gene transfer in kleptoplastic sea slugs, Plakobranchus ocellatus.</title>
        <authorList>
            <person name="Maeda T."/>
            <person name="Takahashi S."/>
            <person name="Yoshida T."/>
            <person name="Shimamura S."/>
            <person name="Takaki Y."/>
            <person name="Nagai Y."/>
            <person name="Toyoda A."/>
            <person name="Suzuki Y."/>
            <person name="Arimoto A."/>
            <person name="Ishii H."/>
            <person name="Satoh N."/>
            <person name="Nishiyama T."/>
            <person name="Hasebe M."/>
            <person name="Maruyama T."/>
            <person name="Minagawa J."/>
            <person name="Obokata J."/>
            <person name="Shigenobu S."/>
        </authorList>
    </citation>
    <scope>NUCLEOTIDE SEQUENCE [LARGE SCALE GENOMIC DNA]</scope>
</reference>